<accession>X1D9Q9</accession>
<feature type="non-terminal residue" evidence="1">
    <location>
        <position position="107"/>
    </location>
</feature>
<protein>
    <submittedName>
        <fullName evidence="1">Uncharacterized protein</fullName>
    </submittedName>
</protein>
<dbReference type="AlphaFoldDB" id="X1D9Q9"/>
<reference evidence="1" key="1">
    <citation type="journal article" date="2014" name="Front. Microbiol.">
        <title>High frequency of phylogenetically diverse reductive dehalogenase-homologous genes in deep subseafloor sedimentary metagenomes.</title>
        <authorList>
            <person name="Kawai M."/>
            <person name="Futagami T."/>
            <person name="Toyoda A."/>
            <person name="Takaki Y."/>
            <person name="Nishi S."/>
            <person name="Hori S."/>
            <person name="Arai W."/>
            <person name="Tsubouchi T."/>
            <person name="Morono Y."/>
            <person name="Uchiyama I."/>
            <person name="Ito T."/>
            <person name="Fujiyama A."/>
            <person name="Inagaki F."/>
            <person name="Takami H."/>
        </authorList>
    </citation>
    <scope>NUCLEOTIDE SEQUENCE</scope>
    <source>
        <strain evidence="1">Expedition CK06-06</strain>
    </source>
</reference>
<evidence type="ECO:0000313" key="1">
    <source>
        <dbReference type="EMBL" id="GAH05015.1"/>
    </source>
</evidence>
<dbReference type="EMBL" id="BART01021966">
    <property type="protein sequence ID" value="GAH05015.1"/>
    <property type="molecule type" value="Genomic_DNA"/>
</dbReference>
<proteinExistence type="predicted"/>
<organism evidence="1">
    <name type="scientific">marine sediment metagenome</name>
    <dbReference type="NCBI Taxonomy" id="412755"/>
    <lineage>
        <taxon>unclassified sequences</taxon>
        <taxon>metagenomes</taxon>
        <taxon>ecological metagenomes</taxon>
    </lineage>
</organism>
<gene>
    <name evidence="1" type="ORF">S01H4_40357</name>
</gene>
<name>X1D9Q9_9ZZZZ</name>
<sequence>MSKTKAHIRYRLKATEQFPKGEIVPGVTTIIDGQLGWNKRILIAWARREALAGRDPDKILDQAGDIGSVMHLFVEAHIKSKIKNKKIEADLKDFSSADIDKAENAFI</sequence>
<comment type="caution">
    <text evidence="1">The sequence shown here is derived from an EMBL/GenBank/DDBJ whole genome shotgun (WGS) entry which is preliminary data.</text>
</comment>